<feature type="chain" id="PRO_5047414313" evidence="1">
    <location>
        <begin position="23"/>
        <end position="438"/>
    </location>
</feature>
<dbReference type="InterPro" id="IPR002372">
    <property type="entry name" value="PQQ_rpt_dom"/>
</dbReference>
<evidence type="ECO:0000313" key="4">
    <source>
        <dbReference type="Proteomes" id="UP001230253"/>
    </source>
</evidence>
<dbReference type="RefSeq" id="WP_307154729.1">
    <property type="nucleotide sequence ID" value="NZ_JAUSUK010000002.1"/>
</dbReference>
<dbReference type="InterPro" id="IPR018391">
    <property type="entry name" value="PQQ_b-propeller_rpt"/>
</dbReference>
<dbReference type="Proteomes" id="UP001230253">
    <property type="component" value="Unassembled WGS sequence"/>
</dbReference>
<dbReference type="PROSITE" id="PS51257">
    <property type="entry name" value="PROKAR_LIPOPROTEIN"/>
    <property type="match status" value="1"/>
</dbReference>
<feature type="domain" description="Pyrrolo-quinoline quinone repeat" evidence="2">
    <location>
        <begin position="125"/>
        <end position="360"/>
    </location>
</feature>
<keyword evidence="1" id="KW-0732">Signal</keyword>
<dbReference type="InterPro" id="IPR015943">
    <property type="entry name" value="WD40/YVTN_repeat-like_dom_sf"/>
</dbReference>
<evidence type="ECO:0000313" key="3">
    <source>
        <dbReference type="EMBL" id="MDQ0326564.1"/>
    </source>
</evidence>
<proteinExistence type="predicted"/>
<dbReference type="Gene3D" id="2.130.10.10">
    <property type="entry name" value="YVTN repeat-like/Quinoprotein amine dehydrogenase"/>
    <property type="match status" value="1"/>
</dbReference>
<reference evidence="3 4" key="1">
    <citation type="submission" date="2023-07" db="EMBL/GenBank/DDBJ databases">
        <title>Genomic Encyclopedia of Type Strains, Phase IV (KMG-IV): sequencing the most valuable type-strain genomes for metagenomic binning, comparative biology and taxonomic classification.</title>
        <authorList>
            <person name="Goeker M."/>
        </authorList>
    </citation>
    <scope>NUCLEOTIDE SEQUENCE [LARGE SCALE GENOMIC DNA]</scope>
    <source>
        <strain evidence="3 4">DSM 11549</strain>
    </source>
</reference>
<evidence type="ECO:0000259" key="2">
    <source>
        <dbReference type="Pfam" id="PF13360"/>
    </source>
</evidence>
<protein>
    <submittedName>
        <fullName evidence="3">Outer membrane protein assembly factor BamB</fullName>
    </submittedName>
</protein>
<feature type="signal peptide" evidence="1">
    <location>
        <begin position="1"/>
        <end position="22"/>
    </location>
</feature>
<dbReference type="InterPro" id="IPR011047">
    <property type="entry name" value="Quinoprotein_ADH-like_sf"/>
</dbReference>
<name>A0ABU0C7R9_9BRAD</name>
<comment type="caution">
    <text evidence="3">The sequence shown here is derived from an EMBL/GenBank/DDBJ whole genome shotgun (WGS) entry which is preliminary data.</text>
</comment>
<dbReference type="EMBL" id="JAUSUK010000002">
    <property type="protein sequence ID" value="MDQ0326564.1"/>
    <property type="molecule type" value="Genomic_DNA"/>
</dbReference>
<sequence length="438" mass="44744">MTTQTKFAVRLAGLALTAALLAGCSNFINPFSSKEEVLPGERRAIVGVDDADRADGSPAVGGASAMQDWTQPGGNAANAPGNVALSGNASQTVFRARVFGSGKRAARASAAPLIVGGNIYIYDAAGTVTALSTGGGKAWSVSLAPEKENSRSPGGGIAFANGMLIAATGYGEMVALDPATGGRAWSYDLKAPARSAPTAAGGKAYVVTSTNVLHAVNLADGSEAWTYPGIPENAGVLSGASPAVVGNTVVVPYSSGEVIAFDANKGDLKWADAVIRSTRTLAVSGLTDVAASPVVSDGVVYATGVSGRTIAVRLSNGERLWEQNLGGSSTPVVSGNALFLIDLQDHMVALDRRTGKLFWETELPVVRKKRFFSTWVGPMLAGGTLWAVSNDEKLIGVDPASGKIVGERAIPAKGLQRPIAAGGRLYIVTSDGSLSALQ</sequence>
<organism evidence="3 4">
    <name type="scientific">Rhodopseudomonas julia</name>
    <dbReference type="NCBI Taxonomy" id="200617"/>
    <lineage>
        <taxon>Bacteria</taxon>
        <taxon>Pseudomonadati</taxon>
        <taxon>Pseudomonadota</taxon>
        <taxon>Alphaproteobacteria</taxon>
        <taxon>Hyphomicrobiales</taxon>
        <taxon>Nitrobacteraceae</taxon>
        <taxon>Rhodopseudomonas</taxon>
    </lineage>
</organism>
<evidence type="ECO:0000256" key="1">
    <source>
        <dbReference type="SAM" id="SignalP"/>
    </source>
</evidence>
<dbReference type="SUPFAM" id="SSF50998">
    <property type="entry name" value="Quinoprotein alcohol dehydrogenase-like"/>
    <property type="match status" value="1"/>
</dbReference>
<dbReference type="SMART" id="SM00564">
    <property type="entry name" value="PQQ"/>
    <property type="match status" value="6"/>
</dbReference>
<keyword evidence="4" id="KW-1185">Reference proteome</keyword>
<dbReference type="Pfam" id="PF13360">
    <property type="entry name" value="PQQ_2"/>
    <property type="match status" value="1"/>
</dbReference>
<dbReference type="PANTHER" id="PTHR34512:SF30">
    <property type="entry name" value="OUTER MEMBRANE PROTEIN ASSEMBLY FACTOR BAMB"/>
    <property type="match status" value="1"/>
</dbReference>
<accession>A0ABU0C7R9</accession>
<dbReference type="PANTHER" id="PTHR34512">
    <property type="entry name" value="CELL SURFACE PROTEIN"/>
    <property type="match status" value="1"/>
</dbReference>
<gene>
    <name evidence="3" type="ORF">J2R99_002433</name>
</gene>